<sequence length="109" mass="11896">MTSAISADQSVVAVANIFMTISFVFMMALQVNEFVGLDFCKNSSTSSVPPGDNSNCSVSSPFELCTGEQFLQKQGIEATERGLWENHLALAIMTLIFLAIAYLKLSFMK</sequence>
<keyword evidence="1" id="KW-0812">Transmembrane</keyword>
<organism evidence="2 3">
    <name type="scientific">Acipenser oxyrinchus oxyrinchus</name>
    <dbReference type="NCBI Taxonomy" id="40147"/>
    <lineage>
        <taxon>Eukaryota</taxon>
        <taxon>Metazoa</taxon>
        <taxon>Chordata</taxon>
        <taxon>Craniata</taxon>
        <taxon>Vertebrata</taxon>
        <taxon>Euteleostomi</taxon>
        <taxon>Actinopterygii</taxon>
        <taxon>Chondrostei</taxon>
        <taxon>Acipenseriformes</taxon>
        <taxon>Acipenseridae</taxon>
        <taxon>Acipenser</taxon>
    </lineage>
</organism>
<dbReference type="Proteomes" id="UP001230051">
    <property type="component" value="Unassembled WGS sequence"/>
</dbReference>
<gene>
    <name evidence="2" type="ORF">AOXY_G2474</name>
</gene>
<dbReference type="AlphaFoldDB" id="A0AAD8LTU0"/>
<evidence type="ECO:0000256" key="1">
    <source>
        <dbReference type="SAM" id="Phobius"/>
    </source>
</evidence>
<reference evidence="2" key="1">
    <citation type="submission" date="2022-02" db="EMBL/GenBank/DDBJ databases">
        <title>Atlantic sturgeon de novo genome assembly.</title>
        <authorList>
            <person name="Stock M."/>
            <person name="Klopp C."/>
            <person name="Guiguen Y."/>
            <person name="Cabau C."/>
            <person name="Parinello H."/>
            <person name="Santidrian Yebra-Pimentel E."/>
            <person name="Kuhl H."/>
            <person name="Dirks R.P."/>
            <person name="Guessner J."/>
            <person name="Wuertz S."/>
            <person name="Du K."/>
            <person name="Schartl M."/>
        </authorList>
    </citation>
    <scope>NUCLEOTIDE SEQUENCE</scope>
    <source>
        <strain evidence="2">STURGEONOMICS-FGT-2020</strain>
        <tissue evidence="2">Whole blood</tissue>
    </source>
</reference>
<keyword evidence="1" id="KW-1133">Transmembrane helix</keyword>
<name>A0AAD8LTU0_ACIOX</name>
<feature type="transmembrane region" description="Helical" evidence="1">
    <location>
        <begin position="87"/>
        <end position="105"/>
    </location>
</feature>
<feature type="transmembrane region" description="Helical" evidence="1">
    <location>
        <begin position="12"/>
        <end position="29"/>
    </location>
</feature>
<protein>
    <submittedName>
        <fullName evidence="2">Uncharacterized protein</fullName>
    </submittedName>
</protein>
<keyword evidence="1" id="KW-0472">Membrane</keyword>
<keyword evidence="3" id="KW-1185">Reference proteome</keyword>
<comment type="caution">
    <text evidence="2">The sequence shown here is derived from an EMBL/GenBank/DDBJ whole genome shotgun (WGS) entry which is preliminary data.</text>
</comment>
<dbReference type="EMBL" id="JAGXEW010000002">
    <property type="protein sequence ID" value="KAK1174881.1"/>
    <property type="molecule type" value="Genomic_DNA"/>
</dbReference>
<proteinExistence type="predicted"/>
<evidence type="ECO:0000313" key="2">
    <source>
        <dbReference type="EMBL" id="KAK1174881.1"/>
    </source>
</evidence>
<accession>A0AAD8LTU0</accession>
<evidence type="ECO:0000313" key="3">
    <source>
        <dbReference type="Proteomes" id="UP001230051"/>
    </source>
</evidence>